<evidence type="ECO:0000313" key="1">
    <source>
        <dbReference type="EMBL" id="KAI8570765.1"/>
    </source>
</evidence>
<accession>A0ACC0PZ54</accession>
<comment type="caution">
    <text evidence="1">The sequence shown here is derived from an EMBL/GenBank/DDBJ whole genome shotgun (WGS) entry which is preliminary data.</text>
</comment>
<organism evidence="1 2">
    <name type="scientific">Rhododendron molle</name>
    <name type="common">Chinese azalea</name>
    <name type="synonym">Azalea mollis</name>
    <dbReference type="NCBI Taxonomy" id="49168"/>
    <lineage>
        <taxon>Eukaryota</taxon>
        <taxon>Viridiplantae</taxon>
        <taxon>Streptophyta</taxon>
        <taxon>Embryophyta</taxon>
        <taxon>Tracheophyta</taxon>
        <taxon>Spermatophyta</taxon>
        <taxon>Magnoliopsida</taxon>
        <taxon>eudicotyledons</taxon>
        <taxon>Gunneridae</taxon>
        <taxon>Pentapetalae</taxon>
        <taxon>asterids</taxon>
        <taxon>Ericales</taxon>
        <taxon>Ericaceae</taxon>
        <taxon>Ericoideae</taxon>
        <taxon>Rhodoreae</taxon>
        <taxon>Rhododendron</taxon>
    </lineage>
</organism>
<dbReference type="EMBL" id="CM046388">
    <property type="protein sequence ID" value="KAI8570765.1"/>
    <property type="molecule type" value="Genomic_DNA"/>
</dbReference>
<reference evidence="1" key="1">
    <citation type="submission" date="2022-02" db="EMBL/GenBank/DDBJ databases">
        <title>Plant Genome Project.</title>
        <authorList>
            <person name="Zhang R.-G."/>
        </authorList>
    </citation>
    <scope>NUCLEOTIDE SEQUENCE</scope>
    <source>
        <strain evidence="1">AT1</strain>
    </source>
</reference>
<keyword evidence="2" id="KW-1185">Reference proteome</keyword>
<gene>
    <name evidence="1" type="ORF">RHMOL_Rhmol01G0062200</name>
</gene>
<name>A0ACC0PZ54_RHOML</name>
<evidence type="ECO:0000313" key="2">
    <source>
        <dbReference type="Proteomes" id="UP001062846"/>
    </source>
</evidence>
<proteinExistence type="predicted"/>
<dbReference type="Proteomes" id="UP001062846">
    <property type="component" value="Chromosome 1"/>
</dbReference>
<sequence length="104" mass="11327">MANSLCSTPLTSIKVPSQPGLIVGNSAARKVIWINDTTRYCKTVKLQSFQAKVLYCVQNVKVLESIPKINVMDNLKLADYAGCAEASETFCAGIVMELALWVDS</sequence>
<protein>
    <submittedName>
        <fullName evidence="1">Uncharacterized protein</fullName>
    </submittedName>
</protein>